<keyword evidence="2" id="KW-1185">Reference proteome</keyword>
<proteinExistence type="predicted"/>
<reference evidence="1 2" key="1">
    <citation type="journal article" date="2023" name="Arcadia Sci">
        <title>De novo assembly of a long-read Amblyomma americanum tick genome.</title>
        <authorList>
            <person name="Chou S."/>
            <person name="Poskanzer K.E."/>
            <person name="Rollins M."/>
            <person name="Thuy-Boun P.S."/>
        </authorList>
    </citation>
    <scope>NUCLEOTIDE SEQUENCE [LARGE SCALE GENOMIC DNA]</scope>
    <source>
        <strain evidence="1">F_SG_1</strain>
        <tissue evidence="1">Salivary glands</tissue>
    </source>
</reference>
<dbReference type="EMBL" id="JARKHS020000845">
    <property type="protein sequence ID" value="KAK8788389.1"/>
    <property type="molecule type" value="Genomic_DNA"/>
</dbReference>
<name>A0AAQ4FMA9_AMBAM</name>
<accession>A0AAQ4FMA9</accession>
<organism evidence="1 2">
    <name type="scientific">Amblyomma americanum</name>
    <name type="common">Lone star tick</name>
    <dbReference type="NCBI Taxonomy" id="6943"/>
    <lineage>
        <taxon>Eukaryota</taxon>
        <taxon>Metazoa</taxon>
        <taxon>Ecdysozoa</taxon>
        <taxon>Arthropoda</taxon>
        <taxon>Chelicerata</taxon>
        <taxon>Arachnida</taxon>
        <taxon>Acari</taxon>
        <taxon>Parasitiformes</taxon>
        <taxon>Ixodida</taxon>
        <taxon>Ixodoidea</taxon>
        <taxon>Ixodidae</taxon>
        <taxon>Amblyomminae</taxon>
        <taxon>Amblyomma</taxon>
    </lineage>
</organism>
<evidence type="ECO:0000313" key="1">
    <source>
        <dbReference type="EMBL" id="KAK8788389.1"/>
    </source>
</evidence>
<dbReference type="Proteomes" id="UP001321473">
    <property type="component" value="Unassembled WGS sequence"/>
</dbReference>
<evidence type="ECO:0000313" key="2">
    <source>
        <dbReference type="Proteomes" id="UP001321473"/>
    </source>
</evidence>
<sequence length="132" mass="14864">MLLQSFLICFLDPVGNDWGRKGLGRDGQRGSNKKKRVHQPAKLETCFDCIGKCNHLVQEEENRVTSAAAAVYRPSNRGAGTDQRNIVHLCILEQNNEAGSDFSWAGCLFRSVIRQRSWSDVCSTRRGIQRLL</sequence>
<comment type="caution">
    <text evidence="1">The sequence shown here is derived from an EMBL/GenBank/DDBJ whole genome shotgun (WGS) entry which is preliminary data.</text>
</comment>
<dbReference type="AlphaFoldDB" id="A0AAQ4FMA9"/>
<protein>
    <submittedName>
        <fullName evidence="1">Uncharacterized protein</fullName>
    </submittedName>
</protein>
<gene>
    <name evidence="1" type="ORF">V5799_021836</name>
</gene>